<organism evidence="2">
    <name type="scientific">uncultured Thermomicrobiales bacterium</name>
    <dbReference type="NCBI Taxonomy" id="1645740"/>
    <lineage>
        <taxon>Bacteria</taxon>
        <taxon>Pseudomonadati</taxon>
        <taxon>Thermomicrobiota</taxon>
        <taxon>Thermomicrobia</taxon>
        <taxon>Thermomicrobiales</taxon>
        <taxon>environmental samples</taxon>
    </lineage>
</organism>
<reference evidence="2" key="1">
    <citation type="submission" date="2020-02" db="EMBL/GenBank/DDBJ databases">
        <authorList>
            <person name="Meier V. D."/>
        </authorList>
    </citation>
    <scope>NUCLEOTIDE SEQUENCE</scope>
    <source>
        <strain evidence="2">AVDCRST_MAG33</strain>
    </source>
</reference>
<dbReference type="AlphaFoldDB" id="A0A6J4UK15"/>
<evidence type="ECO:0000313" key="2">
    <source>
        <dbReference type="EMBL" id="CAA9553027.1"/>
    </source>
</evidence>
<dbReference type="SUPFAM" id="SSF54593">
    <property type="entry name" value="Glyoxalase/Bleomycin resistance protein/Dihydroxybiphenyl dioxygenase"/>
    <property type="match status" value="1"/>
</dbReference>
<dbReference type="PROSITE" id="PS51819">
    <property type="entry name" value="VOC"/>
    <property type="match status" value="1"/>
</dbReference>
<accession>A0A6J4UK15</accession>
<dbReference type="Gene3D" id="3.10.180.10">
    <property type="entry name" value="2,3-Dihydroxybiphenyl 1,2-Dioxygenase, domain 1"/>
    <property type="match status" value="1"/>
</dbReference>
<gene>
    <name evidence="2" type="ORF">AVDCRST_MAG33-1043</name>
</gene>
<protein>
    <recommendedName>
        <fullName evidence="1">VOC domain-containing protein</fullName>
    </recommendedName>
</protein>
<sequence>MVGTSPRTLGLGIIGLHVADLGASFDFYRRLGLDIPTDVDLSGGAFRLPLPTGQIFYWETIAYTQQYFPDYEPGMGQRKIALEFGFERPEDVDAMYGALLAAGYGSFKEPLSWGDIRYAGVVDPDDNQIALRFPLAS</sequence>
<dbReference type="InterPro" id="IPR037523">
    <property type="entry name" value="VOC_core"/>
</dbReference>
<feature type="domain" description="VOC" evidence="1">
    <location>
        <begin position="10"/>
        <end position="134"/>
    </location>
</feature>
<proteinExistence type="predicted"/>
<name>A0A6J4UK15_9BACT</name>
<evidence type="ECO:0000259" key="1">
    <source>
        <dbReference type="PROSITE" id="PS51819"/>
    </source>
</evidence>
<dbReference type="EMBL" id="CADCWK010000096">
    <property type="protein sequence ID" value="CAA9553027.1"/>
    <property type="molecule type" value="Genomic_DNA"/>
</dbReference>
<dbReference type="InterPro" id="IPR029068">
    <property type="entry name" value="Glyas_Bleomycin-R_OHBP_Dase"/>
</dbReference>